<evidence type="ECO:0000256" key="8">
    <source>
        <dbReference type="PIRSR" id="PIRSR601501-1"/>
    </source>
</evidence>
<comment type="similarity">
    <text evidence="3 9">Belongs to the [NiFe]/[NiFeSe] hydrogenase large subunit family.</text>
</comment>
<sequence>MERLVIDPVSRIEGHLRIEADFNDGVIKDAFSSGTSVRGIELIVQGRDPRDVWAYVQRICGVCTTVHALSSVRSVEDALDIHIPRNAHLIREMMNETLFVHDHVVHFYHLHALDWVDVVNALKADPAETSRIAQSISDWPKSSVGYFKEVQNKIKKLVDSGQLGIFANGYWGHPAYKLPPEVNLLAVAHYLEALDWQKEVVKIQTIFGGKNPHPFYVVGGMATPIDINSDTGVNAERLAYISQLIDEAREFVNKVYIPDLLAIGSFYKDWTYGGGLNNYLVYGDFSTSDWKEVKDYRMPRGVILDGDLSKVYDVDPRDPEQIKEFIDRSWYTYDGQRTGAKHPWEGETTLNYSGPKAPYKNLNTDDKYSWLKSPRWKNKPMETGPLARMLVGYALDKEEFVDIVDSTLKKLDLPISALQSALGRTVARGLETVLISNWLRNDMDELLKNIKNGDQTTFDRTKWEPSTWPKQTKGVGWMEAPRGSLGHWIEIEDGKTKNYQAVVPTTWNASPRIEDQNVGAYEAALRGTPVLDPEQPIEILRIIHSFDPCLACAVHLTDLENQKMTELKIGY</sequence>
<dbReference type="SUPFAM" id="SSF56762">
    <property type="entry name" value="HydB/Nqo4-like"/>
    <property type="match status" value="1"/>
</dbReference>
<feature type="binding site" evidence="8">
    <location>
        <position position="549"/>
    </location>
    <ligand>
        <name>Fe cation</name>
        <dbReference type="ChEBI" id="CHEBI:24875"/>
    </ligand>
</feature>
<keyword evidence="7 9" id="KW-0560">Oxidoreductase</keyword>
<dbReference type="Gene3D" id="1.10.645.10">
    <property type="entry name" value="Cytochrome-c3 Hydrogenase, chain B"/>
    <property type="match status" value="1"/>
</dbReference>
<keyword evidence="6 8" id="KW-0479">Metal-binding</keyword>
<comment type="subcellular location">
    <subcellularLocation>
        <location evidence="2">Cell envelope</location>
    </subcellularLocation>
</comment>
<protein>
    <submittedName>
        <fullName evidence="10">Hydrogenase</fullName>
    </submittedName>
</protein>
<feature type="binding site" evidence="8">
    <location>
        <position position="555"/>
    </location>
    <ligand>
        <name>Mg(2+)</name>
        <dbReference type="ChEBI" id="CHEBI:18420"/>
    </ligand>
</feature>
<dbReference type="PANTHER" id="PTHR42958:SF2">
    <property type="entry name" value="UPTAKE HYDROGENASE LARGE SUBUNIT"/>
    <property type="match status" value="1"/>
</dbReference>
<feature type="binding site" evidence="8">
    <location>
        <position position="60"/>
    </location>
    <ligand>
        <name>Ni(2+)</name>
        <dbReference type="ChEBI" id="CHEBI:49786"/>
    </ligand>
</feature>
<feature type="binding site" evidence="8">
    <location>
        <position position="41"/>
    </location>
    <ligand>
        <name>Mg(2+)</name>
        <dbReference type="ChEBI" id="CHEBI:18420"/>
    </ligand>
</feature>
<organism evidence="10 11">
    <name type="scientific">Tepidibacillus decaturensis</name>
    <dbReference type="NCBI Taxonomy" id="1413211"/>
    <lineage>
        <taxon>Bacteria</taxon>
        <taxon>Bacillati</taxon>
        <taxon>Bacillota</taxon>
        <taxon>Bacilli</taxon>
        <taxon>Bacillales</taxon>
        <taxon>Bacillaceae</taxon>
        <taxon>Tepidibacillus</taxon>
    </lineage>
</organism>
<dbReference type="GO" id="GO:0030313">
    <property type="term" value="C:cell envelope"/>
    <property type="evidence" value="ECO:0007669"/>
    <property type="project" value="UniProtKB-SubCell"/>
</dbReference>
<accession>A0A135L635</accession>
<dbReference type="GO" id="GO:0016151">
    <property type="term" value="F:nickel cation binding"/>
    <property type="evidence" value="ECO:0007669"/>
    <property type="project" value="InterPro"/>
</dbReference>
<keyword evidence="11" id="KW-1185">Reference proteome</keyword>
<evidence type="ECO:0000313" key="11">
    <source>
        <dbReference type="Proteomes" id="UP000070352"/>
    </source>
</evidence>
<dbReference type="GO" id="GO:0008901">
    <property type="term" value="F:ferredoxin hydrogenase activity"/>
    <property type="evidence" value="ECO:0007669"/>
    <property type="project" value="InterPro"/>
</dbReference>
<dbReference type="InterPro" id="IPR029014">
    <property type="entry name" value="NiFe-Hase_large"/>
</dbReference>
<dbReference type="InterPro" id="IPR018194">
    <property type="entry name" value="Ni-dep_hyd_lsu_Ni_BS"/>
</dbReference>
<dbReference type="EMBL" id="LSKU01000001">
    <property type="protein sequence ID" value="KXG44446.1"/>
    <property type="molecule type" value="Genomic_DNA"/>
</dbReference>
<dbReference type="Proteomes" id="UP000070352">
    <property type="component" value="Unassembled WGS sequence"/>
</dbReference>
<keyword evidence="8" id="KW-0408">Iron</keyword>
<dbReference type="PROSITE" id="PS00508">
    <property type="entry name" value="NI_HGENASE_L_2"/>
    <property type="match status" value="1"/>
</dbReference>
<evidence type="ECO:0000256" key="1">
    <source>
        <dbReference type="ARBA" id="ARBA00001967"/>
    </source>
</evidence>
<comment type="subunit">
    <text evidence="4">Heterodimer of a large and a small subunit.</text>
</comment>
<feature type="binding site" evidence="8">
    <location>
        <position position="63"/>
    </location>
    <ligand>
        <name>Ni(2+)</name>
        <dbReference type="ChEBI" id="CHEBI:49786"/>
    </ligand>
</feature>
<dbReference type="STRING" id="1413211.U473_10805"/>
<dbReference type="InterPro" id="IPR050867">
    <property type="entry name" value="NiFe/NiFeSe_hydrgnase_LSU"/>
</dbReference>
<dbReference type="PANTHER" id="PTHR42958">
    <property type="entry name" value="HYDROGENASE-2 LARGE CHAIN"/>
    <property type="match status" value="1"/>
</dbReference>
<evidence type="ECO:0000256" key="9">
    <source>
        <dbReference type="RuleBase" id="RU003896"/>
    </source>
</evidence>
<evidence type="ECO:0000313" key="10">
    <source>
        <dbReference type="EMBL" id="KXG44446.1"/>
    </source>
</evidence>
<comment type="caution">
    <text evidence="10">The sequence shown here is derived from an EMBL/GenBank/DDBJ whole genome shotgun (WGS) entry which is preliminary data.</text>
</comment>
<comment type="cofactor">
    <cofactor evidence="8">
        <name>Fe cation</name>
        <dbReference type="ChEBI" id="CHEBI:24875"/>
    </cofactor>
</comment>
<name>A0A135L635_9BACI</name>
<dbReference type="AlphaFoldDB" id="A0A135L635"/>
<evidence type="ECO:0000256" key="3">
    <source>
        <dbReference type="ARBA" id="ARBA00009292"/>
    </source>
</evidence>
<dbReference type="Pfam" id="PF00374">
    <property type="entry name" value="NiFeSe_Hases"/>
    <property type="match status" value="1"/>
</dbReference>
<dbReference type="InterPro" id="IPR001501">
    <property type="entry name" value="Ni-dep_hyd_lsu"/>
</dbReference>
<feature type="binding site" evidence="8">
    <location>
        <position position="63"/>
    </location>
    <ligand>
        <name>Fe cation</name>
        <dbReference type="ChEBI" id="CHEBI:24875"/>
    </ligand>
</feature>
<comment type="cofactor">
    <cofactor evidence="1 8">
        <name>Ni(2+)</name>
        <dbReference type="ChEBI" id="CHEBI:49786"/>
    </cofactor>
</comment>
<dbReference type="PROSITE" id="PS00507">
    <property type="entry name" value="NI_HGENASE_L_1"/>
    <property type="match status" value="1"/>
</dbReference>
<reference evidence="10 11" key="1">
    <citation type="submission" date="2016-02" db="EMBL/GenBank/DDBJ databases">
        <title>Draft Genome for Tepidibacillus decaturensis nov. sp. Strain Z9, an Anaerobic, Moderately Thermophilic and Heterotrophic Bacterium from Deep Subsurface of the Illinois Basin, USA.</title>
        <authorList>
            <person name="Dong Y."/>
            <person name="Chang J.Y."/>
            <person name="Sanford R."/>
            <person name="Fouke B.W."/>
        </authorList>
    </citation>
    <scope>NUCLEOTIDE SEQUENCE [LARGE SCALE GENOMIC DNA]</scope>
    <source>
        <strain evidence="10 11">Z9</strain>
    </source>
</reference>
<gene>
    <name evidence="10" type="ORF">U473_10805</name>
</gene>
<evidence type="ECO:0000256" key="4">
    <source>
        <dbReference type="ARBA" id="ARBA00011771"/>
    </source>
</evidence>
<feature type="binding site" evidence="8">
    <location>
        <position position="552"/>
    </location>
    <ligand>
        <name>Mg(2+)</name>
        <dbReference type="ChEBI" id="CHEBI:18420"/>
    </ligand>
</feature>
<evidence type="ECO:0000256" key="2">
    <source>
        <dbReference type="ARBA" id="ARBA00004196"/>
    </source>
</evidence>
<evidence type="ECO:0000256" key="5">
    <source>
        <dbReference type="ARBA" id="ARBA00022596"/>
    </source>
</evidence>
<evidence type="ECO:0000256" key="6">
    <source>
        <dbReference type="ARBA" id="ARBA00022723"/>
    </source>
</evidence>
<keyword evidence="5 8" id="KW-0533">Nickel</keyword>
<evidence type="ECO:0000256" key="7">
    <source>
        <dbReference type="ARBA" id="ARBA00023002"/>
    </source>
</evidence>
<dbReference type="OrthoDB" id="9761717at2"/>
<dbReference type="RefSeq" id="WP_068726191.1">
    <property type="nucleotide sequence ID" value="NZ_LSKU01000001.1"/>
</dbReference>
<keyword evidence="8" id="KW-0460">Magnesium</keyword>
<proteinExistence type="inferred from homology"/>
<dbReference type="FunFam" id="1.10.645.10:FF:000002">
    <property type="entry name" value="Hydrogenase 2 large subunit"/>
    <property type="match status" value="1"/>
</dbReference>